<reference evidence="2" key="1">
    <citation type="journal article" date="2021" name="Proc. Natl. Acad. Sci. U.S.A.">
        <title>A Catalog of Tens of Thousands of Viruses from Human Metagenomes Reveals Hidden Associations with Chronic Diseases.</title>
        <authorList>
            <person name="Tisza M.J."/>
            <person name="Buck C.B."/>
        </authorList>
    </citation>
    <scope>NUCLEOTIDE SEQUENCE</scope>
    <source>
        <strain evidence="2">Ctez94</strain>
    </source>
</reference>
<organism evidence="2">
    <name type="scientific">Phage sp. ctez94</name>
    <dbReference type="NCBI Taxonomy" id="2826750"/>
    <lineage>
        <taxon>Viruses</taxon>
    </lineage>
</organism>
<feature type="compositionally biased region" description="Basic and acidic residues" evidence="1">
    <location>
        <begin position="102"/>
        <end position="113"/>
    </location>
</feature>
<evidence type="ECO:0000256" key="1">
    <source>
        <dbReference type="SAM" id="MobiDB-lite"/>
    </source>
</evidence>
<sequence>MKTVTIYEKEYPIEYTVEAQNKVAEKGGGLKKVRDVLTNSTPFVLAAMMQAAFHRGQVFGKMSGVEYDGPEPLTEDELSAILMPRDMQDVLETMVDVINEANKSDVEVTPDKKTGKKTKGMPSE</sequence>
<accession>A0A8S5QSA6</accession>
<proteinExistence type="predicted"/>
<evidence type="ECO:0000313" key="2">
    <source>
        <dbReference type="EMBL" id="DAE22086.1"/>
    </source>
</evidence>
<name>A0A8S5QSA6_9VIRU</name>
<protein>
    <submittedName>
        <fullName evidence="2">Tail assembly chaperone protein</fullName>
    </submittedName>
</protein>
<dbReference type="EMBL" id="BK015726">
    <property type="protein sequence ID" value="DAE22086.1"/>
    <property type="molecule type" value="Genomic_DNA"/>
</dbReference>
<feature type="compositionally biased region" description="Basic residues" evidence="1">
    <location>
        <begin position="114"/>
        <end position="124"/>
    </location>
</feature>
<feature type="region of interest" description="Disordered" evidence="1">
    <location>
        <begin position="102"/>
        <end position="124"/>
    </location>
</feature>